<name>R0KSQ7_EXST2</name>
<dbReference type="STRING" id="671987.R0KSQ7"/>
<proteinExistence type="predicted"/>
<protein>
    <submittedName>
        <fullName evidence="2">Uncharacterized protein</fullName>
    </submittedName>
</protein>
<evidence type="ECO:0000313" key="2">
    <source>
        <dbReference type="EMBL" id="EOA90837.1"/>
    </source>
</evidence>
<dbReference type="GeneID" id="19404122"/>
<dbReference type="Proteomes" id="UP000016935">
    <property type="component" value="Unassembled WGS sequence"/>
</dbReference>
<evidence type="ECO:0000256" key="1">
    <source>
        <dbReference type="ARBA" id="ARBA00023242"/>
    </source>
</evidence>
<keyword evidence="3" id="KW-1185">Reference proteome</keyword>
<accession>R0KSQ7</accession>
<reference evidence="2 3" key="1">
    <citation type="journal article" date="2012" name="PLoS Pathog.">
        <title>Diverse lifestyles and strategies of plant pathogenesis encoded in the genomes of eighteen Dothideomycetes fungi.</title>
        <authorList>
            <person name="Ohm R.A."/>
            <person name="Feau N."/>
            <person name="Henrissat B."/>
            <person name="Schoch C.L."/>
            <person name="Horwitz B.A."/>
            <person name="Barry K.W."/>
            <person name="Condon B.J."/>
            <person name="Copeland A.C."/>
            <person name="Dhillon B."/>
            <person name="Glaser F."/>
            <person name="Hesse C.N."/>
            <person name="Kosti I."/>
            <person name="LaButti K."/>
            <person name="Lindquist E.A."/>
            <person name="Lucas S."/>
            <person name="Salamov A.A."/>
            <person name="Bradshaw R.E."/>
            <person name="Ciuffetti L."/>
            <person name="Hamelin R.C."/>
            <person name="Kema G.H.J."/>
            <person name="Lawrence C."/>
            <person name="Scott J.A."/>
            <person name="Spatafora J.W."/>
            <person name="Turgeon B.G."/>
            <person name="de Wit P.J.G.M."/>
            <person name="Zhong S."/>
            <person name="Goodwin S.B."/>
            <person name="Grigoriev I.V."/>
        </authorList>
    </citation>
    <scope>NUCLEOTIDE SEQUENCE [LARGE SCALE GENOMIC DNA]</scope>
    <source>
        <strain evidence="3">28A</strain>
    </source>
</reference>
<dbReference type="Gene3D" id="4.10.240.10">
    <property type="entry name" value="Zn(2)-C6 fungal-type DNA-binding domain"/>
    <property type="match status" value="1"/>
</dbReference>
<dbReference type="AlphaFoldDB" id="R0KSQ7"/>
<reference evidence="2 3" key="2">
    <citation type="journal article" date="2013" name="PLoS Genet.">
        <title>Comparative genome structure, secondary metabolite, and effector coding capacity across Cochliobolus pathogens.</title>
        <authorList>
            <person name="Condon B.J."/>
            <person name="Leng Y."/>
            <person name="Wu D."/>
            <person name="Bushley K.E."/>
            <person name="Ohm R.A."/>
            <person name="Otillar R."/>
            <person name="Martin J."/>
            <person name="Schackwitz W."/>
            <person name="Grimwood J."/>
            <person name="MohdZainudin N."/>
            <person name="Xue C."/>
            <person name="Wang R."/>
            <person name="Manning V.A."/>
            <person name="Dhillon B."/>
            <person name="Tu Z.J."/>
            <person name="Steffenson B.J."/>
            <person name="Salamov A."/>
            <person name="Sun H."/>
            <person name="Lowry S."/>
            <person name="LaButti K."/>
            <person name="Han J."/>
            <person name="Copeland A."/>
            <person name="Lindquist E."/>
            <person name="Barry K."/>
            <person name="Schmutz J."/>
            <person name="Baker S.E."/>
            <person name="Ciuffetti L.M."/>
            <person name="Grigoriev I.V."/>
            <person name="Zhong S."/>
            <person name="Turgeon B.G."/>
        </authorList>
    </citation>
    <scope>NUCLEOTIDE SEQUENCE [LARGE SCALE GENOMIC DNA]</scope>
    <source>
        <strain evidence="3">28A</strain>
    </source>
</reference>
<dbReference type="RefSeq" id="XP_008021288.1">
    <property type="nucleotide sequence ID" value="XM_008023097.1"/>
</dbReference>
<keyword evidence="1" id="KW-0539">Nucleus</keyword>
<dbReference type="CDD" id="cd00067">
    <property type="entry name" value="GAL4"/>
    <property type="match status" value="1"/>
</dbReference>
<gene>
    <name evidence="2" type="ORF">SETTUDRAFT_36340</name>
</gene>
<dbReference type="HOGENOM" id="CLU_1390111_0_0_1"/>
<dbReference type="OrthoDB" id="3672455at2759"/>
<dbReference type="GO" id="GO:0000981">
    <property type="term" value="F:DNA-binding transcription factor activity, RNA polymerase II-specific"/>
    <property type="evidence" value="ECO:0007669"/>
    <property type="project" value="InterPro"/>
</dbReference>
<dbReference type="EMBL" id="KB908482">
    <property type="protein sequence ID" value="EOA90837.1"/>
    <property type="molecule type" value="Genomic_DNA"/>
</dbReference>
<dbReference type="InterPro" id="IPR001138">
    <property type="entry name" value="Zn2Cys6_DnaBD"/>
</dbReference>
<evidence type="ECO:0000313" key="3">
    <source>
        <dbReference type="Proteomes" id="UP000016935"/>
    </source>
</evidence>
<organism evidence="2 3">
    <name type="scientific">Exserohilum turcicum (strain 28A)</name>
    <name type="common">Northern leaf blight fungus</name>
    <name type="synonym">Setosphaeria turcica</name>
    <dbReference type="NCBI Taxonomy" id="671987"/>
    <lineage>
        <taxon>Eukaryota</taxon>
        <taxon>Fungi</taxon>
        <taxon>Dikarya</taxon>
        <taxon>Ascomycota</taxon>
        <taxon>Pezizomycotina</taxon>
        <taxon>Dothideomycetes</taxon>
        <taxon>Pleosporomycetidae</taxon>
        <taxon>Pleosporales</taxon>
        <taxon>Pleosporineae</taxon>
        <taxon>Pleosporaceae</taxon>
        <taxon>Exserohilum</taxon>
    </lineage>
</organism>
<dbReference type="InterPro" id="IPR036864">
    <property type="entry name" value="Zn2-C6_fun-type_DNA-bd_sf"/>
</dbReference>
<sequence>MDKNKQRVKHACNRCRFKKTKVTMLLIRLSRTLILELCDGERVCSRCRAEDSLCDYSNDTVQVRKRDSPVALLEAQNRQLRDAVQTLYEHIQAGHELPILPARSPEDNRPLLHDIIEYINTLRESTAPGCVAGDDAYCVSFAVTASNAATSGCCPTSTQHNFPFMAYNASQMNYECLESEVDQQELWTLMDTDPVEAARLYQSF</sequence>
<dbReference type="GO" id="GO:0008270">
    <property type="term" value="F:zinc ion binding"/>
    <property type="evidence" value="ECO:0007669"/>
    <property type="project" value="InterPro"/>
</dbReference>